<reference evidence="2 3" key="1">
    <citation type="journal article" date="2019" name="Int. J. Syst. Evol. Microbiol.">
        <title>The Global Catalogue of Microorganisms (GCM) 10K type strain sequencing project: providing services to taxonomists for standard genome sequencing and annotation.</title>
        <authorList>
            <consortium name="The Broad Institute Genomics Platform"/>
            <consortium name="The Broad Institute Genome Sequencing Center for Infectious Disease"/>
            <person name="Wu L."/>
            <person name="Ma J."/>
        </authorList>
    </citation>
    <scope>NUCLEOTIDE SEQUENCE [LARGE SCALE GENOMIC DNA]</scope>
    <source>
        <strain evidence="2 3">CGMCC 1.10594</strain>
    </source>
</reference>
<dbReference type="InterPro" id="IPR019292">
    <property type="entry name" value="McrC"/>
</dbReference>
<organism evidence="2 3">
    <name type="scientific">Haloplanus ruber</name>
    <dbReference type="NCBI Taxonomy" id="869892"/>
    <lineage>
        <taxon>Archaea</taxon>
        <taxon>Methanobacteriati</taxon>
        <taxon>Methanobacteriota</taxon>
        <taxon>Stenosarchaea group</taxon>
        <taxon>Halobacteria</taxon>
        <taxon>Halobacteriales</taxon>
        <taxon>Haloferacaceae</taxon>
        <taxon>Haloplanus</taxon>
    </lineage>
</organism>
<dbReference type="Pfam" id="PF10117">
    <property type="entry name" value="McrBC"/>
    <property type="match status" value="1"/>
</dbReference>
<name>A0ABD6CYL3_9EURY</name>
<sequence length="431" mass="47789">MSDFVPIGQLGPPIQAESEAGPTRDGDIVSLDEHDSTHPIDLSQKDITFLESLDDISQTTPLETAFTSDGLVIIETGSHVGTITLPSGLQIEVTPKQTVTRLLWALQYAFDTPVDTFDFETSFTSASSFFDALGVLFQAELQTVLDQGLHRNYTRTRDIREHVQGRIDVQRQLQRPAAVTTNFAVEYDEFTTDNLLNRAVLASLRILLVLVQDEKLSSRLKHQEQQLREFVSVEPVSMADVRRIELSRLNDHYEALLELARLILAREFFEDVRAGERRSLALFVNMNDVFERIVERSFRAAAKNLDGLQVAGQASIPNVVEGPHAVSMRPDILVTRDDGTPVTVADAKWKTGSTSSGDVYQLTSYILALEAPGAIVYPQTGGERKESSVMGTYSLRSIELATNPDVETYDDYATTLEESACQYLNAVGEAL</sequence>
<dbReference type="PANTHER" id="PTHR38733">
    <property type="entry name" value="PROTEIN MCRC"/>
    <property type="match status" value="1"/>
</dbReference>
<dbReference type="RefSeq" id="WP_256404551.1">
    <property type="nucleotide sequence ID" value="NZ_CP187151.1"/>
</dbReference>
<proteinExistence type="predicted"/>
<dbReference type="EMBL" id="JBHUDL010000010">
    <property type="protein sequence ID" value="MFD1634297.1"/>
    <property type="molecule type" value="Genomic_DNA"/>
</dbReference>
<evidence type="ECO:0000256" key="1">
    <source>
        <dbReference type="SAM" id="MobiDB-lite"/>
    </source>
</evidence>
<accession>A0ABD6CYL3</accession>
<dbReference type="Proteomes" id="UP001597075">
    <property type="component" value="Unassembled WGS sequence"/>
</dbReference>
<dbReference type="PANTHER" id="PTHR38733:SF1">
    <property type="entry name" value="TYPE IV METHYL-DIRECTED RESTRICTION ENZYME ECOKMCRBC"/>
    <property type="match status" value="1"/>
</dbReference>
<keyword evidence="3" id="KW-1185">Reference proteome</keyword>
<evidence type="ECO:0000313" key="2">
    <source>
        <dbReference type="EMBL" id="MFD1634297.1"/>
    </source>
</evidence>
<gene>
    <name evidence="2" type="ORF">ACFSBJ_11230</name>
</gene>
<feature type="region of interest" description="Disordered" evidence="1">
    <location>
        <begin position="1"/>
        <end position="27"/>
    </location>
</feature>
<dbReference type="AlphaFoldDB" id="A0ABD6CYL3"/>
<protein>
    <submittedName>
        <fullName evidence="2">McrC family protein</fullName>
    </submittedName>
</protein>
<evidence type="ECO:0000313" key="3">
    <source>
        <dbReference type="Proteomes" id="UP001597075"/>
    </source>
</evidence>
<comment type="caution">
    <text evidence="2">The sequence shown here is derived from an EMBL/GenBank/DDBJ whole genome shotgun (WGS) entry which is preliminary data.</text>
</comment>